<sequence>MATRMLEFLMILNYKVDNMDVMNPEFRDPFLGGERRVIYPLLSWLLSNLGSLSKRAYLARFLRNVEVPEENFADNQVVELYRKYKELQEEFKTNHKIVDKLRQNSVDPAEIKRELQQLELEKKQLQTKLKRLNSKVKHSKEYQDVDFAQVLAQTHALREQQEEEHRLMEQLEDQKRELIRNQHRRHQTKMKFEQQSQHMTNPKEVMESLEEEVKKQKVLAEVELPKQIEAQEEKIKELDQILSASPMTEEEVAKLERIIEDTEDRIQRLTNDRNRAMEAQNSRIGHIRDSVNAQVKQMEKRKDKLEELLEDKRESEADLRSLQTELAAYYTDDRRPKNEQEMQKYMIGLKAKTRQYGQLAEELQLLKRELLTLSKTEEILRSRDANIREFNLEMEKKHGLEGYQDTKDKLEAVSTSKANVDYKKEATLAEVSALVQKIKKTLDDKKGTMGPQIKRLREVRRRHQEILKTYETKRNLHNNTYAGLRSERIKLEKDVERNLGVLREEQRNYHIFHANAVQTQARLLLVEKEAKFVRGEEKLGQDGAKTFQELLGNSIKALTAHAKELRTQQKSIKENHIDKLEQRKMFEELNKIITLKHKLAVEAKTKEEAERTEGTNFMQIADDLTDTGMGERMIINN</sequence>
<dbReference type="GO" id="GO:0042073">
    <property type="term" value="P:intraciliary transport"/>
    <property type="evidence" value="ECO:0007669"/>
    <property type="project" value="InterPro"/>
</dbReference>
<gene>
    <name evidence="9" type="ORF">LGLO00237_LOCUS30621</name>
</gene>
<dbReference type="EMBL" id="HBIV01043618">
    <property type="protein sequence ID" value="CAE0678839.1"/>
    <property type="molecule type" value="Transcribed_RNA"/>
</dbReference>
<evidence type="ECO:0000256" key="7">
    <source>
        <dbReference type="SAM" id="Coils"/>
    </source>
</evidence>
<keyword evidence="4" id="KW-0969">Cilium</keyword>
<keyword evidence="2" id="KW-0970">Cilium biogenesis/degradation</keyword>
<dbReference type="InterPro" id="IPR041146">
    <property type="entry name" value="IFT81_CH"/>
</dbReference>
<dbReference type="GO" id="GO:0015631">
    <property type="term" value="F:tubulin binding"/>
    <property type="evidence" value="ECO:0007669"/>
    <property type="project" value="InterPro"/>
</dbReference>
<evidence type="ECO:0000313" key="9">
    <source>
        <dbReference type="EMBL" id="CAE0678839.1"/>
    </source>
</evidence>
<dbReference type="InterPro" id="IPR029600">
    <property type="entry name" value="IFT81"/>
</dbReference>
<dbReference type="GO" id="GO:0036064">
    <property type="term" value="C:ciliary basal body"/>
    <property type="evidence" value="ECO:0007669"/>
    <property type="project" value="TreeGrafter"/>
</dbReference>
<dbReference type="PANTHER" id="PTHR15614:SF2">
    <property type="entry name" value="INTRAFLAGELLAR TRANSPORT PROTEIN 81 HOMOLOG"/>
    <property type="match status" value="1"/>
</dbReference>
<reference evidence="9" key="1">
    <citation type="submission" date="2021-01" db="EMBL/GenBank/DDBJ databases">
        <authorList>
            <person name="Corre E."/>
            <person name="Pelletier E."/>
            <person name="Niang G."/>
            <person name="Scheremetjew M."/>
            <person name="Finn R."/>
            <person name="Kale V."/>
            <person name="Holt S."/>
            <person name="Cochrane G."/>
            <person name="Meng A."/>
            <person name="Brown T."/>
            <person name="Cohen L."/>
        </authorList>
    </citation>
    <scope>NUCLEOTIDE SEQUENCE</scope>
    <source>
        <strain evidence="9">CCCM811</strain>
    </source>
</reference>
<proteinExistence type="inferred from homology"/>
<comment type="similarity">
    <text evidence="6">Belongs to the IFT81 family.</text>
</comment>
<feature type="coiled-coil region" evidence="7">
    <location>
        <begin position="349"/>
        <end position="376"/>
    </location>
</feature>
<keyword evidence="3 7" id="KW-0175">Coiled coil</keyword>
<evidence type="ECO:0000256" key="2">
    <source>
        <dbReference type="ARBA" id="ARBA00022794"/>
    </source>
</evidence>
<dbReference type="InterPro" id="IPR043016">
    <property type="entry name" value="IFT81_N_sf"/>
</dbReference>
<evidence type="ECO:0000259" key="8">
    <source>
        <dbReference type="Pfam" id="PF18383"/>
    </source>
</evidence>
<dbReference type="Pfam" id="PF18383">
    <property type="entry name" value="IFT81_CH"/>
    <property type="match status" value="1"/>
</dbReference>
<feature type="domain" description="IFT81 calponin homology" evidence="8">
    <location>
        <begin position="2"/>
        <end position="66"/>
    </location>
</feature>
<comment type="subcellular location">
    <subcellularLocation>
        <location evidence="1">Cell projection</location>
        <location evidence="1">Cilium</location>
    </subcellularLocation>
</comment>
<evidence type="ECO:0000256" key="3">
    <source>
        <dbReference type="ARBA" id="ARBA00023054"/>
    </source>
</evidence>
<dbReference type="GO" id="GO:0060271">
    <property type="term" value="P:cilium assembly"/>
    <property type="evidence" value="ECO:0007669"/>
    <property type="project" value="InterPro"/>
</dbReference>
<evidence type="ECO:0000256" key="4">
    <source>
        <dbReference type="ARBA" id="ARBA00023069"/>
    </source>
</evidence>
<feature type="coiled-coil region" evidence="7">
    <location>
        <begin position="245"/>
        <end position="325"/>
    </location>
</feature>
<keyword evidence="5" id="KW-0966">Cell projection</keyword>
<feature type="coiled-coil region" evidence="7">
    <location>
        <begin position="70"/>
        <end position="181"/>
    </location>
</feature>
<organism evidence="9">
    <name type="scientific">Lotharella globosa</name>
    <dbReference type="NCBI Taxonomy" id="91324"/>
    <lineage>
        <taxon>Eukaryota</taxon>
        <taxon>Sar</taxon>
        <taxon>Rhizaria</taxon>
        <taxon>Cercozoa</taxon>
        <taxon>Chlorarachniophyceae</taxon>
        <taxon>Lotharella</taxon>
    </lineage>
</organism>
<evidence type="ECO:0000256" key="5">
    <source>
        <dbReference type="ARBA" id="ARBA00023273"/>
    </source>
</evidence>
<evidence type="ECO:0000256" key="6">
    <source>
        <dbReference type="ARBA" id="ARBA00043983"/>
    </source>
</evidence>
<accession>A0A7S3ZC52</accession>
<dbReference type="AlphaFoldDB" id="A0A7S3ZC52"/>
<name>A0A7S3ZC52_9EUKA</name>
<protein>
    <recommendedName>
        <fullName evidence="8">IFT81 calponin homology domain-containing protein</fullName>
    </recommendedName>
</protein>
<dbReference type="PANTHER" id="PTHR15614">
    <property type="entry name" value="INTRAFLAGELLAR TRANSPORT PROTEIN 81 HOMOLOG"/>
    <property type="match status" value="1"/>
</dbReference>
<dbReference type="GO" id="GO:0030992">
    <property type="term" value="C:intraciliary transport particle B"/>
    <property type="evidence" value="ECO:0007669"/>
    <property type="project" value="InterPro"/>
</dbReference>
<evidence type="ECO:0000256" key="1">
    <source>
        <dbReference type="ARBA" id="ARBA00004138"/>
    </source>
</evidence>
<dbReference type="Gene3D" id="1.10.418.70">
    <property type="entry name" value="Intraflagellar transport protein 81, N-terminal domain"/>
    <property type="match status" value="1"/>
</dbReference>